<gene>
    <name evidence="1" type="ORF">TBRA_LOCUS5988</name>
</gene>
<evidence type="ECO:0000313" key="2">
    <source>
        <dbReference type="Proteomes" id="UP000479190"/>
    </source>
</evidence>
<proteinExistence type="predicted"/>
<evidence type="ECO:0000313" key="1">
    <source>
        <dbReference type="EMBL" id="CAB0034090.1"/>
    </source>
</evidence>
<accession>A0A6H5IF35</accession>
<sequence>VLKLSPTFLPSNVQLMTRIILRYILNDCYICVANIRPFSCLFTFSNTGFIVLENTSSDSEISPVPDVKLLMPLLCDAATAVHILHSIEEAREAAALHRAPEKLPPLLLLSHLVGPQLVQVLGASALALTSEEVLESICGGFDGGLLYTRVLSVGGYRCLAQLERPHMIPRDNPRLRAETECATRGRTRRLPSKLQGSKLYERADRLRTARIPRSSWVFMNVCTYIFERGPASRGKNHKDAAAAPTSLGAIADDNERIRSIRRGRPAWFYLAI</sequence>
<reference evidence="1 2" key="1">
    <citation type="submission" date="2020-02" db="EMBL/GenBank/DDBJ databases">
        <authorList>
            <person name="Ferguson B K."/>
        </authorList>
    </citation>
    <scope>NUCLEOTIDE SEQUENCE [LARGE SCALE GENOMIC DNA]</scope>
</reference>
<organism evidence="1 2">
    <name type="scientific">Trichogramma brassicae</name>
    <dbReference type="NCBI Taxonomy" id="86971"/>
    <lineage>
        <taxon>Eukaryota</taxon>
        <taxon>Metazoa</taxon>
        <taxon>Ecdysozoa</taxon>
        <taxon>Arthropoda</taxon>
        <taxon>Hexapoda</taxon>
        <taxon>Insecta</taxon>
        <taxon>Pterygota</taxon>
        <taxon>Neoptera</taxon>
        <taxon>Endopterygota</taxon>
        <taxon>Hymenoptera</taxon>
        <taxon>Apocrita</taxon>
        <taxon>Proctotrupomorpha</taxon>
        <taxon>Chalcidoidea</taxon>
        <taxon>Trichogrammatidae</taxon>
        <taxon>Trichogramma</taxon>
    </lineage>
</organism>
<dbReference type="EMBL" id="CADCXV010000731">
    <property type="protein sequence ID" value="CAB0034090.1"/>
    <property type="molecule type" value="Genomic_DNA"/>
</dbReference>
<keyword evidence="2" id="KW-1185">Reference proteome</keyword>
<dbReference type="AlphaFoldDB" id="A0A6H5IF35"/>
<protein>
    <submittedName>
        <fullName evidence="1">Uncharacterized protein</fullName>
    </submittedName>
</protein>
<feature type="non-terminal residue" evidence="1">
    <location>
        <position position="1"/>
    </location>
</feature>
<dbReference type="Proteomes" id="UP000479190">
    <property type="component" value="Unassembled WGS sequence"/>
</dbReference>
<name>A0A6H5IF35_9HYME</name>